<accession>A0ACB9GC07</accession>
<evidence type="ECO:0000313" key="1">
    <source>
        <dbReference type="EMBL" id="KAI3780756.1"/>
    </source>
</evidence>
<organism evidence="1 2">
    <name type="scientific">Cichorium intybus</name>
    <name type="common">Chicory</name>
    <dbReference type="NCBI Taxonomy" id="13427"/>
    <lineage>
        <taxon>Eukaryota</taxon>
        <taxon>Viridiplantae</taxon>
        <taxon>Streptophyta</taxon>
        <taxon>Embryophyta</taxon>
        <taxon>Tracheophyta</taxon>
        <taxon>Spermatophyta</taxon>
        <taxon>Magnoliopsida</taxon>
        <taxon>eudicotyledons</taxon>
        <taxon>Gunneridae</taxon>
        <taxon>Pentapetalae</taxon>
        <taxon>asterids</taxon>
        <taxon>campanulids</taxon>
        <taxon>Asterales</taxon>
        <taxon>Asteraceae</taxon>
        <taxon>Cichorioideae</taxon>
        <taxon>Cichorieae</taxon>
        <taxon>Cichoriinae</taxon>
        <taxon>Cichorium</taxon>
    </lineage>
</organism>
<dbReference type="Proteomes" id="UP001055811">
    <property type="component" value="Linkage Group LG02"/>
</dbReference>
<dbReference type="EMBL" id="CM042010">
    <property type="protein sequence ID" value="KAI3780756.1"/>
    <property type="molecule type" value="Genomic_DNA"/>
</dbReference>
<proteinExistence type="predicted"/>
<reference evidence="2" key="1">
    <citation type="journal article" date="2022" name="Mol. Ecol. Resour.">
        <title>The genomes of chicory, endive, great burdock and yacon provide insights into Asteraceae palaeo-polyploidization history and plant inulin production.</title>
        <authorList>
            <person name="Fan W."/>
            <person name="Wang S."/>
            <person name="Wang H."/>
            <person name="Wang A."/>
            <person name="Jiang F."/>
            <person name="Liu H."/>
            <person name="Zhao H."/>
            <person name="Xu D."/>
            <person name="Zhang Y."/>
        </authorList>
    </citation>
    <scope>NUCLEOTIDE SEQUENCE [LARGE SCALE GENOMIC DNA]</scope>
    <source>
        <strain evidence="2">cv. Punajuju</strain>
    </source>
</reference>
<gene>
    <name evidence="1" type="ORF">L2E82_10746</name>
</gene>
<comment type="caution">
    <text evidence="1">The sequence shown here is derived from an EMBL/GenBank/DDBJ whole genome shotgun (WGS) entry which is preliminary data.</text>
</comment>
<name>A0ACB9GC07_CICIN</name>
<keyword evidence="2" id="KW-1185">Reference proteome</keyword>
<evidence type="ECO:0000313" key="2">
    <source>
        <dbReference type="Proteomes" id="UP001055811"/>
    </source>
</evidence>
<reference evidence="1 2" key="2">
    <citation type="journal article" date="2022" name="Mol. Ecol. Resour.">
        <title>The genomes of chicory, endive, great burdock and yacon provide insights into Asteraceae paleo-polyploidization history and plant inulin production.</title>
        <authorList>
            <person name="Fan W."/>
            <person name="Wang S."/>
            <person name="Wang H."/>
            <person name="Wang A."/>
            <person name="Jiang F."/>
            <person name="Liu H."/>
            <person name="Zhao H."/>
            <person name="Xu D."/>
            <person name="Zhang Y."/>
        </authorList>
    </citation>
    <scope>NUCLEOTIDE SEQUENCE [LARGE SCALE GENOMIC DNA]</scope>
    <source>
        <strain evidence="2">cv. Punajuju</strain>
        <tissue evidence="1">Leaves</tissue>
    </source>
</reference>
<sequence length="217" mass="24629">MVGKLQRPRTVLDLISSRVDSSTEMVRSKLTKLLLNLTVQRSLIPLHVLISPESNYLDLDEKLIELGSRNFFLCPKQTATAAGNDDDEGIVRFDYNLTIRLAFDFQKCIGAPIFLLTSQVGYFTDNQSVDRAYRIGQKNDLMTCVTDLKELFSLPKQGVGMSDVDYDLPFDFILFHKPRKEYLLGFGGSTPSENLPNYSKEKLRCQDRSYGIEVHCS</sequence>
<protein>
    <submittedName>
        <fullName evidence="1">Uncharacterized protein</fullName>
    </submittedName>
</protein>